<dbReference type="Proteomes" id="UP000266441">
    <property type="component" value="Unassembled WGS sequence"/>
</dbReference>
<proteinExistence type="predicted"/>
<dbReference type="EMBL" id="QWET01000008">
    <property type="protein sequence ID" value="RIH64857.1"/>
    <property type="molecule type" value="Genomic_DNA"/>
</dbReference>
<reference evidence="1 2" key="1">
    <citation type="journal article" date="2015" name="Int. J. Syst. Evol. Microbiol.">
        <title>Mariniphaga sediminis sp. nov., isolated from coastal sediment.</title>
        <authorList>
            <person name="Wang F.Q."/>
            <person name="Shen Q.Y."/>
            <person name="Chen G.J."/>
            <person name="Du Z.J."/>
        </authorList>
    </citation>
    <scope>NUCLEOTIDE SEQUENCE [LARGE SCALE GENOMIC DNA]</scope>
    <source>
        <strain evidence="1 2">SY21</strain>
    </source>
</reference>
<evidence type="ECO:0000313" key="2">
    <source>
        <dbReference type="Proteomes" id="UP000266441"/>
    </source>
</evidence>
<sequence length="151" mass="17528">MENKVMKTRNSKLQKAEMKSLTILVALFAVFFNVNARGSNAETQNNNALELNVRNVEMKAHEVKNMPSLTVFAGYVTEEKEAALELENWMVNENIFFFDYQEEKATEAPLVVEPWMLEANKFGMVLYPETETDKPIKIESWMLNSRVWSRK</sequence>
<comment type="caution">
    <text evidence="1">The sequence shown here is derived from an EMBL/GenBank/DDBJ whole genome shotgun (WGS) entry which is preliminary data.</text>
</comment>
<accession>A0A399CZU4</accession>
<gene>
    <name evidence="1" type="ORF">D1164_12495</name>
</gene>
<dbReference type="AlphaFoldDB" id="A0A399CZU4"/>
<evidence type="ECO:0000313" key="1">
    <source>
        <dbReference type="EMBL" id="RIH64857.1"/>
    </source>
</evidence>
<keyword evidence="2" id="KW-1185">Reference proteome</keyword>
<organism evidence="1 2">
    <name type="scientific">Mariniphaga sediminis</name>
    <dbReference type="NCBI Taxonomy" id="1628158"/>
    <lineage>
        <taxon>Bacteria</taxon>
        <taxon>Pseudomonadati</taxon>
        <taxon>Bacteroidota</taxon>
        <taxon>Bacteroidia</taxon>
        <taxon>Marinilabiliales</taxon>
        <taxon>Prolixibacteraceae</taxon>
        <taxon>Mariniphaga</taxon>
    </lineage>
</organism>
<protein>
    <submittedName>
        <fullName evidence="1">Uncharacterized protein</fullName>
    </submittedName>
</protein>
<name>A0A399CZU4_9BACT</name>